<dbReference type="RefSeq" id="WP_271428712.1">
    <property type="nucleotide sequence ID" value="NZ_JAQIPB010000006.1"/>
</dbReference>
<dbReference type="PANTHER" id="PTHR35089:SF1">
    <property type="entry name" value="CHAPERONE PROTEIN SKP"/>
    <property type="match status" value="1"/>
</dbReference>
<dbReference type="Pfam" id="PF03938">
    <property type="entry name" value="OmpH"/>
    <property type="match status" value="1"/>
</dbReference>
<proteinExistence type="inferred from homology"/>
<name>A0AAE3NBW9_9BURK</name>
<evidence type="ECO:0000256" key="4">
    <source>
        <dbReference type="SAM" id="SignalP"/>
    </source>
</evidence>
<dbReference type="SUPFAM" id="SSF111384">
    <property type="entry name" value="OmpH-like"/>
    <property type="match status" value="1"/>
</dbReference>
<accession>A0AAE3NBW9</accession>
<evidence type="ECO:0000256" key="2">
    <source>
        <dbReference type="PIRNR" id="PIRNR002094"/>
    </source>
</evidence>
<dbReference type="Proteomes" id="UP001212602">
    <property type="component" value="Unassembled WGS sequence"/>
</dbReference>
<sequence length="173" mass="19779">MKSFSQWIGPAVLMGAVLSAPAFAQDAFRFGVVNPDRVMREAPVAKAAQTRLEQEFLKRERDLKDQEATLKTASEKLEREAPTLSEAQRTTRQRQLVDQDRDFQRKSREFQEDLNLRRSEELQKVYESAQRAIKQVAEAEKYDVILQDAVYVNPKHDITEKVIKALNASTGGK</sequence>
<feature type="chain" id="PRO_5042077020" evidence="4">
    <location>
        <begin position="25"/>
        <end position="173"/>
    </location>
</feature>
<feature type="signal peptide" evidence="4">
    <location>
        <begin position="1"/>
        <end position="24"/>
    </location>
</feature>
<comment type="caution">
    <text evidence="5">The sequence shown here is derived from an EMBL/GenBank/DDBJ whole genome shotgun (WGS) entry which is preliminary data.</text>
</comment>
<protein>
    <submittedName>
        <fullName evidence="5">OmpH family outer membrane protein</fullName>
    </submittedName>
</protein>
<dbReference type="SMART" id="SM00935">
    <property type="entry name" value="OmpH"/>
    <property type="match status" value="1"/>
</dbReference>
<reference evidence="5" key="1">
    <citation type="submission" date="2023-01" db="EMBL/GenBank/DDBJ databases">
        <title>Xenophilus mangrovi sp. nov., isolated from soil of Mangrove nature reserve.</title>
        <authorList>
            <person name="Xu S."/>
            <person name="Liu Z."/>
            <person name="Xu Y."/>
        </authorList>
    </citation>
    <scope>NUCLEOTIDE SEQUENCE</scope>
    <source>
        <strain evidence="5">YW8</strain>
    </source>
</reference>
<organism evidence="5 6">
    <name type="scientific">Xenophilus arseniciresistens</name>
    <dbReference type="NCBI Taxonomy" id="1283306"/>
    <lineage>
        <taxon>Bacteria</taxon>
        <taxon>Pseudomonadati</taxon>
        <taxon>Pseudomonadota</taxon>
        <taxon>Betaproteobacteria</taxon>
        <taxon>Burkholderiales</taxon>
        <taxon>Comamonadaceae</taxon>
        <taxon>Xenophilus</taxon>
    </lineage>
</organism>
<dbReference type="GO" id="GO:0050821">
    <property type="term" value="P:protein stabilization"/>
    <property type="evidence" value="ECO:0007669"/>
    <property type="project" value="TreeGrafter"/>
</dbReference>
<feature type="compositionally biased region" description="Basic and acidic residues" evidence="3">
    <location>
        <begin position="67"/>
        <end position="81"/>
    </location>
</feature>
<dbReference type="AlphaFoldDB" id="A0AAE3NBW9"/>
<dbReference type="Gene3D" id="3.30.910.20">
    <property type="entry name" value="Skp domain"/>
    <property type="match status" value="1"/>
</dbReference>
<feature type="compositionally biased region" description="Polar residues" evidence="3">
    <location>
        <begin position="85"/>
        <end position="94"/>
    </location>
</feature>
<dbReference type="EMBL" id="JAQIPB010000006">
    <property type="protein sequence ID" value="MDA7417492.1"/>
    <property type="molecule type" value="Genomic_DNA"/>
</dbReference>
<keyword evidence="1 4" id="KW-0732">Signal</keyword>
<dbReference type="InterPro" id="IPR005632">
    <property type="entry name" value="Chaperone_Skp"/>
</dbReference>
<keyword evidence="6" id="KW-1185">Reference proteome</keyword>
<feature type="compositionally biased region" description="Basic and acidic residues" evidence="3">
    <location>
        <begin position="95"/>
        <end position="104"/>
    </location>
</feature>
<comment type="similarity">
    <text evidence="2">Belongs to the skp family.</text>
</comment>
<dbReference type="GO" id="GO:0005829">
    <property type="term" value="C:cytosol"/>
    <property type="evidence" value="ECO:0007669"/>
    <property type="project" value="TreeGrafter"/>
</dbReference>
<feature type="region of interest" description="Disordered" evidence="3">
    <location>
        <begin position="67"/>
        <end position="104"/>
    </location>
</feature>
<evidence type="ECO:0000256" key="1">
    <source>
        <dbReference type="ARBA" id="ARBA00022729"/>
    </source>
</evidence>
<evidence type="ECO:0000256" key="3">
    <source>
        <dbReference type="SAM" id="MobiDB-lite"/>
    </source>
</evidence>
<evidence type="ECO:0000313" key="5">
    <source>
        <dbReference type="EMBL" id="MDA7417492.1"/>
    </source>
</evidence>
<gene>
    <name evidence="5" type="ORF">PGB34_14080</name>
</gene>
<dbReference type="InterPro" id="IPR024930">
    <property type="entry name" value="Skp_dom_sf"/>
</dbReference>
<dbReference type="PIRSF" id="PIRSF002094">
    <property type="entry name" value="OMP26_Skp"/>
    <property type="match status" value="1"/>
</dbReference>
<dbReference type="PANTHER" id="PTHR35089">
    <property type="entry name" value="CHAPERONE PROTEIN SKP"/>
    <property type="match status" value="1"/>
</dbReference>
<dbReference type="GO" id="GO:0051082">
    <property type="term" value="F:unfolded protein binding"/>
    <property type="evidence" value="ECO:0007669"/>
    <property type="project" value="InterPro"/>
</dbReference>
<evidence type="ECO:0000313" key="6">
    <source>
        <dbReference type="Proteomes" id="UP001212602"/>
    </source>
</evidence>